<dbReference type="OrthoDB" id="1906856at2"/>
<organism evidence="2 3">
    <name type="scientific">Scopulibacillus darangshiensis</name>
    <dbReference type="NCBI Taxonomy" id="442528"/>
    <lineage>
        <taxon>Bacteria</taxon>
        <taxon>Bacillati</taxon>
        <taxon>Bacillota</taxon>
        <taxon>Bacilli</taxon>
        <taxon>Bacillales</taxon>
        <taxon>Sporolactobacillaceae</taxon>
        <taxon>Scopulibacillus</taxon>
    </lineage>
</organism>
<gene>
    <name evidence="2" type="ORF">EV207_11036</name>
</gene>
<feature type="transmembrane region" description="Helical" evidence="1">
    <location>
        <begin position="93"/>
        <end position="110"/>
    </location>
</feature>
<keyword evidence="3" id="KW-1185">Reference proteome</keyword>
<protein>
    <submittedName>
        <fullName evidence="2">Uncharacterized protein</fullName>
    </submittedName>
</protein>
<feature type="transmembrane region" description="Helical" evidence="1">
    <location>
        <begin position="117"/>
        <end position="136"/>
    </location>
</feature>
<feature type="transmembrane region" description="Helical" evidence="1">
    <location>
        <begin position="156"/>
        <end position="178"/>
    </location>
</feature>
<keyword evidence="1" id="KW-0812">Transmembrane</keyword>
<comment type="caution">
    <text evidence="2">The sequence shown here is derived from an EMBL/GenBank/DDBJ whole genome shotgun (WGS) entry which is preliminary data.</text>
</comment>
<sequence>MFLLQPIAKHAKAISNTFIQASIPKKVAITALLSGVSAIIQSAGGLIPAVGLFISPFATAPIILMMILTVRYGFVGYFLTIFLLFFIQPSEVIVFPFTTGLLGIGIGLSFHILNSRLSIILAGAGALFAGILILMLGLRFPVLGPSVYLGAGLRTFLFIALFSFLYSWIWVELSIFLLKRLRR</sequence>
<proteinExistence type="predicted"/>
<evidence type="ECO:0000313" key="2">
    <source>
        <dbReference type="EMBL" id="TCP29415.1"/>
    </source>
</evidence>
<evidence type="ECO:0000256" key="1">
    <source>
        <dbReference type="SAM" id="Phobius"/>
    </source>
</evidence>
<dbReference type="Proteomes" id="UP000295416">
    <property type="component" value="Unassembled WGS sequence"/>
</dbReference>
<feature type="transmembrane region" description="Helical" evidence="1">
    <location>
        <begin position="62"/>
        <end position="87"/>
    </location>
</feature>
<dbReference type="EMBL" id="SLXK01000010">
    <property type="protein sequence ID" value="TCP29415.1"/>
    <property type="molecule type" value="Genomic_DNA"/>
</dbReference>
<accession>A0A4R2P6J3</accession>
<feature type="transmembrane region" description="Helical" evidence="1">
    <location>
        <begin position="27"/>
        <end position="55"/>
    </location>
</feature>
<keyword evidence="1" id="KW-0472">Membrane</keyword>
<keyword evidence="1" id="KW-1133">Transmembrane helix</keyword>
<reference evidence="2 3" key="1">
    <citation type="submission" date="2019-03" db="EMBL/GenBank/DDBJ databases">
        <title>Genomic Encyclopedia of Type Strains, Phase IV (KMG-IV): sequencing the most valuable type-strain genomes for metagenomic binning, comparative biology and taxonomic classification.</title>
        <authorList>
            <person name="Goeker M."/>
        </authorList>
    </citation>
    <scope>NUCLEOTIDE SEQUENCE [LARGE SCALE GENOMIC DNA]</scope>
    <source>
        <strain evidence="2 3">DSM 19377</strain>
    </source>
</reference>
<dbReference type="AlphaFoldDB" id="A0A4R2P6J3"/>
<evidence type="ECO:0000313" key="3">
    <source>
        <dbReference type="Proteomes" id="UP000295416"/>
    </source>
</evidence>
<name>A0A4R2P6J3_9BACL</name>